<dbReference type="Proteomes" id="UP000294003">
    <property type="component" value="Unassembled WGS sequence"/>
</dbReference>
<evidence type="ECO:0000313" key="3">
    <source>
        <dbReference type="Proteomes" id="UP000294003"/>
    </source>
</evidence>
<name>A0ABY0GRA3_9PEZI</name>
<comment type="caution">
    <text evidence="2">The sequence shown here is derived from an EMBL/GenBank/DDBJ whole genome shotgun (WGS) entry which is preliminary data.</text>
</comment>
<proteinExistence type="predicted"/>
<organism evidence="2 3">
    <name type="scientific">Monosporascus cannonballus</name>
    <dbReference type="NCBI Taxonomy" id="155416"/>
    <lineage>
        <taxon>Eukaryota</taxon>
        <taxon>Fungi</taxon>
        <taxon>Dikarya</taxon>
        <taxon>Ascomycota</taxon>
        <taxon>Pezizomycotina</taxon>
        <taxon>Sordariomycetes</taxon>
        <taxon>Xylariomycetidae</taxon>
        <taxon>Xylariales</taxon>
        <taxon>Xylariales incertae sedis</taxon>
        <taxon>Monosporascus</taxon>
    </lineage>
</organism>
<dbReference type="EMBL" id="QJNS01000708">
    <property type="protein sequence ID" value="RYO75102.1"/>
    <property type="molecule type" value="Genomic_DNA"/>
</dbReference>
<accession>A0ABY0GRA3</accession>
<feature type="region of interest" description="Disordered" evidence="1">
    <location>
        <begin position="63"/>
        <end position="89"/>
    </location>
</feature>
<evidence type="ECO:0000256" key="1">
    <source>
        <dbReference type="SAM" id="MobiDB-lite"/>
    </source>
</evidence>
<protein>
    <submittedName>
        <fullName evidence="2">Uncharacterized protein</fullName>
    </submittedName>
</protein>
<gene>
    <name evidence="2" type="ORF">DL762_010155</name>
</gene>
<reference evidence="2 3" key="1">
    <citation type="submission" date="2018-06" db="EMBL/GenBank/DDBJ databases">
        <title>Complete Genomes of Monosporascus.</title>
        <authorList>
            <person name="Robinson A.J."/>
            <person name="Natvig D.O."/>
        </authorList>
    </citation>
    <scope>NUCLEOTIDE SEQUENCE [LARGE SCALE GENOMIC DNA]</scope>
    <source>
        <strain evidence="2 3">CBS 609.92</strain>
    </source>
</reference>
<sequence length="89" mass="9988">MQRWNAQIRNLQALHPIYAEIWVHNPQLAPRRRLARPERVSNGAHALARQLLDGGVVFGGVDEVPHNPKRRAAAYQGGKRGRAEATPPR</sequence>
<keyword evidence="3" id="KW-1185">Reference proteome</keyword>
<evidence type="ECO:0000313" key="2">
    <source>
        <dbReference type="EMBL" id="RYO75102.1"/>
    </source>
</evidence>